<reference evidence="2 3" key="1">
    <citation type="submission" date="2016-07" db="EMBL/GenBank/DDBJ databases">
        <title>Multiple horizontal gene transfer events from other fungi enriched the ability of initially mycotrophic Trichoderma (Ascomycota) to feed on dead plant biomass.</title>
        <authorList>
            <consortium name="DOE Joint Genome Institute"/>
            <person name="Aerts A."/>
            <person name="Atanasova L."/>
            <person name="Chenthamara K."/>
            <person name="Zhang J."/>
            <person name="Grujic M."/>
            <person name="Henrissat B."/>
            <person name="Kuo A."/>
            <person name="Salamov A."/>
            <person name="Lipzen A."/>
            <person name="Labutti K."/>
            <person name="Barry K."/>
            <person name="Miao Y."/>
            <person name="Rahimi M.J."/>
            <person name="Shen Q."/>
            <person name="Grigoriev I.V."/>
            <person name="Kubicek C.P."/>
            <person name="Druzhinina I.S."/>
        </authorList>
    </citation>
    <scope>NUCLEOTIDE SEQUENCE [LARGE SCALE GENOMIC DNA]</scope>
    <source>
        <strain evidence="2 3">ATCC 18648</strain>
    </source>
</reference>
<name>A0A2T4C5Q2_TRILO</name>
<keyword evidence="1" id="KW-0472">Membrane</keyword>
<evidence type="ECO:0000313" key="3">
    <source>
        <dbReference type="Proteomes" id="UP000240760"/>
    </source>
</evidence>
<dbReference type="AlphaFoldDB" id="A0A2T4C5Q2"/>
<keyword evidence="3" id="KW-1185">Reference proteome</keyword>
<gene>
    <name evidence="2" type="ORF">M440DRAFT_305920</name>
</gene>
<dbReference type="EMBL" id="KZ679131">
    <property type="protein sequence ID" value="PTB76891.1"/>
    <property type="molecule type" value="Genomic_DNA"/>
</dbReference>
<protein>
    <submittedName>
        <fullName evidence="2">Uncharacterized protein</fullName>
    </submittedName>
</protein>
<organism evidence="2 3">
    <name type="scientific">Trichoderma longibrachiatum ATCC 18648</name>
    <dbReference type="NCBI Taxonomy" id="983965"/>
    <lineage>
        <taxon>Eukaryota</taxon>
        <taxon>Fungi</taxon>
        <taxon>Dikarya</taxon>
        <taxon>Ascomycota</taxon>
        <taxon>Pezizomycotina</taxon>
        <taxon>Sordariomycetes</taxon>
        <taxon>Hypocreomycetidae</taxon>
        <taxon>Hypocreales</taxon>
        <taxon>Hypocreaceae</taxon>
        <taxon>Trichoderma</taxon>
    </lineage>
</organism>
<dbReference type="Proteomes" id="UP000240760">
    <property type="component" value="Unassembled WGS sequence"/>
</dbReference>
<accession>A0A2T4C5Q2</accession>
<sequence>MLLDPSRDFPTSSPAESRIGYYFPLPCHGALIIVAIVPVLRDRSQCDFNLDFSFCPWAFVRIPIAECLAAAEYHQTLAAGPSNGSTWSRHCV</sequence>
<keyword evidence="1" id="KW-1133">Transmembrane helix</keyword>
<evidence type="ECO:0000256" key="1">
    <source>
        <dbReference type="SAM" id="Phobius"/>
    </source>
</evidence>
<keyword evidence="1" id="KW-0812">Transmembrane</keyword>
<feature type="transmembrane region" description="Helical" evidence="1">
    <location>
        <begin position="20"/>
        <end position="40"/>
    </location>
</feature>
<proteinExistence type="predicted"/>
<evidence type="ECO:0000313" key="2">
    <source>
        <dbReference type="EMBL" id="PTB76891.1"/>
    </source>
</evidence>